<evidence type="ECO:0000259" key="2">
    <source>
        <dbReference type="Pfam" id="PF00651"/>
    </source>
</evidence>
<name>A0AAV5VC98_9BILA</name>
<dbReference type="InterPro" id="IPR000210">
    <property type="entry name" value="BTB/POZ_dom"/>
</dbReference>
<evidence type="ECO:0000256" key="1">
    <source>
        <dbReference type="SAM" id="Coils"/>
    </source>
</evidence>
<dbReference type="Pfam" id="PF00651">
    <property type="entry name" value="BTB"/>
    <property type="match status" value="1"/>
</dbReference>
<evidence type="ECO:0000313" key="4">
    <source>
        <dbReference type="Proteomes" id="UP001432322"/>
    </source>
</evidence>
<accession>A0AAV5VC98</accession>
<feature type="coiled-coil region" evidence="1">
    <location>
        <begin position="203"/>
        <end position="237"/>
    </location>
</feature>
<comment type="caution">
    <text evidence="3">The sequence shown here is derived from an EMBL/GenBank/DDBJ whole genome shotgun (WGS) entry which is preliminary data.</text>
</comment>
<dbReference type="SUPFAM" id="SSF54695">
    <property type="entry name" value="POZ domain"/>
    <property type="match status" value="1"/>
</dbReference>
<evidence type="ECO:0000313" key="3">
    <source>
        <dbReference type="EMBL" id="GMT16893.1"/>
    </source>
</evidence>
<organism evidence="3 4">
    <name type="scientific">Pristionchus fissidentatus</name>
    <dbReference type="NCBI Taxonomy" id="1538716"/>
    <lineage>
        <taxon>Eukaryota</taxon>
        <taxon>Metazoa</taxon>
        <taxon>Ecdysozoa</taxon>
        <taxon>Nematoda</taxon>
        <taxon>Chromadorea</taxon>
        <taxon>Rhabditida</taxon>
        <taxon>Rhabditina</taxon>
        <taxon>Diplogasteromorpha</taxon>
        <taxon>Diplogasteroidea</taxon>
        <taxon>Neodiplogasteridae</taxon>
        <taxon>Pristionchus</taxon>
    </lineage>
</organism>
<dbReference type="Proteomes" id="UP001432322">
    <property type="component" value="Unassembled WGS sequence"/>
</dbReference>
<dbReference type="EMBL" id="BTSY01000002">
    <property type="protein sequence ID" value="GMT16893.1"/>
    <property type="molecule type" value="Genomic_DNA"/>
</dbReference>
<gene>
    <name evidence="3" type="ORF">PFISCL1PPCAC_8190</name>
</gene>
<dbReference type="InterPro" id="IPR011333">
    <property type="entry name" value="SKP1/BTB/POZ_sf"/>
</dbReference>
<feature type="non-terminal residue" evidence="3">
    <location>
        <position position="238"/>
    </location>
</feature>
<dbReference type="Gene3D" id="3.30.710.10">
    <property type="entry name" value="Potassium Channel Kv1.1, Chain A"/>
    <property type="match status" value="1"/>
</dbReference>
<keyword evidence="4" id="KW-1185">Reference proteome</keyword>
<feature type="domain" description="BTB" evidence="2">
    <location>
        <begin position="86"/>
        <end position="170"/>
    </location>
</feature>
<feature type="non-terminal residue" evidence="3">
    <location>
        <position position="1"/>
    </location>
</feature>
<proteinExistence type="predicted"/>
<dbReference type="AlphaFoldDB" id="A0AAV5VC98"/>
<protein>
    <recommendedName>
        <fullName evidence="2">BTB domain-containing protein</fullName>
    </recommendedName>
</protein>
<keyword evidence="1" id="KW-0175">Coiled coil</keyword>
<reference evidence="3" key="1">
    <citation type="submission" date="2023-10" db="EMBL/GenBank/DDBJ databases">
        <title>Genome assembly of Pristionchus species.</title>
        <authorList>
            <person name="Yoshida K."/>
            <person name="Sommer R.J."/>
        </authorList>
    </citation>
    <scope>NUCLEOTIDE SEQUENCE</scope>
    <source>
        <strain evidence="3">RS5133</strain>
    </source>
</reference>
<sequence>SKSSTSFDCWTITRPDSSLTSLHPTMNSTFDLVLSTDYNEERALDDLKKSLKLGKKKSDKEKKPKSNTVRVNWFENDGSQVGSIDLCREMISLHSSFFRSFLYSKRWGESRDEIDIASTPLVKFKDFENLCEYLVSPFAEIKGEMAYSILKAADYFIGEGVRERLVEILADHIENTEGVNDSAIEEIRKMSELLELGSIRYLIKRLDQQNKEEEEKRAKKEAEKVSLEELNSELNAVP</sequence>